<gene>
    <name evidence="1" type="ORF">A33Q_3852</name>
</gene>
<dbReference type="Proteomes" id="UP000006073">
    <property type="component" value="Unassembled WGS sequence"/>
</dbReference>
<evidence type="ECO:0000313" key="1">
    <source>
        <dbReference type="EMBL" id="EOZ93262.1"/>
    </source>
</evidence>
<organism evidence="1 2">
    <name type="scientific">Indibacter alkaliphilus (strain CCUG 57479 / KCTC 22604 / LW1)</name>
    <dbReference type="NCBI Taxonomy" id="1189612"/>
    <lineage>
        <taxon>Bacteria</taxon>
        <taxon>Pseudomonadati</taxon>
        <taxon>Bacteroidota</taxon>
        <taxon>Cytophagia</taxon>
        <taxon>Cytophagales</taxon>
        <taxon>Cyclobacteriaceae</taxon>
    </lineage>
</organism>
<dbReference type="AlphaFoldDB" id="S2D1N3"/>
<sequence length="92" mass="10383">MDSLLEVDLTPYDIIINGKYLIGLEWISYKNQNNSGILTISTSYPFGKTFMKNSSHDQWVEIKGAPSIQVDGALLFKIKKTASKIVKKLNFN</sequence>
<keyword evidence="2" id="KW-1185">Reference proteome</keyword>
<dbReference type="OrthoDB" id="848221at2"/>
<comment type="caution">
    <text evidence="1">The sequence shown here is derived from an EMBL/GenBank/DDBJ whole genome shotgun (WGS) entry which is preliminary data.</text>
</comment>
<dbReference type="EMBL" id="ALWO02000047">
    <property type="protein sequence ID" value="EOZ93262.1"/>
    <property type="molecule type" value="Genomic_DNA"/>
</dbReference>
<name>S2D1N3_INDAL</name>
<reference evidence="1 2" key="1">
    <citation type="journal article" date="2013" name="Genome Announc.">
        <title>Draft Genome Sequence of Indibacter alkaliphilus Strain LW1T, Isolated from Lonar Lake, a Haloalkaline Lake in the Buldana District of Maharashtra, India.</title>
        <authorList>
            <person name="Singh A."/>
            <person name="Kumar Jangir P."/>
            <person name="Sharma R."/>
            <person name="Singh A."/>
            <person name="Kumar Pinnaka A."/>
            <person name="Shivaji S."/>
        </authorList>
    </citation>
    <scope>NUCLEOTIDE SEQUENCE [LARGE SCALE GENOMIC DNA]</scope>
    <source>
        <strain evidence="2">CCUG 57479 / KCTC 22604 / LW1</strain>
    </source>
</reference>
<protein>
    <submittedName>
        <fullName evidence="1">Uncharacterized protein</fullName>
    </submittedName>
</protein>
<proteinExistence type="predicted"/>
<dbReference type="RefSeq" id="WP_009035405.1">
    <property type="nucleotide sequence ID" value="NZ_ALWO02000047.1"/>
</dbReference>
<evidence type="ECO:0000313" key="2">
    <source>
        <dbReference type="Proteomes" id="UP000006073"/>
    </source>
</evidence>
<accession>S2D1N3</accession>
<dbReference type="STRING" id="1189612.A33Q_3852"/>